<dbReference type="AlphaFoldDB" id="A0A9X9LV83"/>
<keyword evidence="2" id="KW-1185">Reference proteome</keyword>
<name>A0A9X9LV83_GULGU</name>
<protein>
    <submittedName>
        <fullName evidence="1">Uncharacterized protein</fullName>
    </submittedName>
</protein>
<dbReference type="Proteomes" id="UP000269945">
    <property type="component" value="Unassembled WGS sequence"/>
</dbReference>
<evidence type="ECO:0000313" key="2">
    <source>
        <dbReference type="Proteomes" id="UP000269945"/>
    </source>
</evidence>
<evidence type="ECO:0000313" key="1">
    <source>
        <dbReference type="EMBL" id="VCW97209.1"/>
    </source>
</evidence>
<comment type="caution">
    <text evidence="1">The sequence shown here is derived from an EMBL/GenBank/DDBJ whole genome shotgun (WGS) entry which is preliminary data.</text>
</comment>
<proteinExistence type="predicted"/>
<dbReference type="EMBL" id="CYRY02020923">
    <property type="protein sequence ID" value="VCW97209.1"/>
    <property type="molecule type" value="Genomic_DNA"/>
</dbReference>
<sequence>MPPMCSYLFGGAPLPPEKTHRYQQETAFHVLSPTKAWQRLTSNQRMSELSKGTLVFLAYWVSGDMLYAPTINLLKDP</sequence>
<accession>A0A9X9LV83</accession>
<gene>
    <name evidence="1" type="ORF">BN2614_LOCUS2</name>
</gene>
<reference evidence="1 2" key="1">
    <citation type="submission" date="2018-10" db="EMBL/GenBank/DDBJ databases">
        <authorList>
            <person name="Ekblom R."/>
            <person name="Jareborg N."/>
        </authorList>
    </citation>
    <scope>NUCLEOTIDE SEQUENCE [LARGE SCALE GENOMIC DNA]</scope>
    <source>
        <tissue evidence="1">Muscle</tissue>
    </source>
</reference>
<organism evidence="1 2">
    <name type="scientific">Gulo gulo</name>
    <name type="common">Wolverine</name>
    <name type="synonym">Gluton</name>
    <dbReference type="NCBI Taxonomy" id="48420"/>
    <lineage>
        <taxon>Eukaryota</taxon>
        <taxon>Metazoa</taxon>
        <taxon>Chordata</taxon>
        <taxon>Craniata</taxon>
        <taxon>Vertebrata</taxon>
        <taxon>Euteleostomi</taxon>
        <taxon>Mammalia</taxon>
        <taxon>Eutheria</taxon>
        <taxon>Laurasiatheria</taxon>
        <taxon>Carnivora</taxon>
        <taxon>Caniformia</taxon>
        <taxon>Musteloidea</taxon>
        <taxon>Mustelidae</taxon>
        <taxon>Guloninae</taxon>
        <taxon>Gulo</taxon>
    </lineage>
</organism>